<protein>
    <recommendedName>
        <fullName evidence="2">T-cell surface antigen CD2</fullName>
    </recommendedName>
</protein>
<evidence type="ECO:0000259" key="18">
    <source>
        <dbReference type="Pfam" id="PF07686"/>
    </source>
</evidence>
<keyword evidence="6" id="KW-0677">Repeat</keyword>
<evidence type="ECO:0000256" key="5">
    <source>
        <dbReference type="ARBA" id="ARBA00022729"/>
    </source>
</evidence>
<dbReference type="InterPro" id="IPR013106">
    <property type="entry name" value="Ig_V-set"/>
</dbReference>
<dbReference type="Gene3D" id="2.60.40.10">
    <property type="entry name" value="Immunoglobulins"/>
    <property type="match status" value="2"/>
</dbReference>
<evidence type="ECO:0000256" key="15">
    <source>
        <dbReference type="SAM" id="Phobius"/>
    </source>
</evidence>
<dbReference type="GO" id="GO:0032757">
    <property type="term" value="P:positive regulation of interleukin-8 production"/>
    <property type="evidence" value="ECO:0007669"/>
    <property type="project" value="Ensembl"/>
</dbReference>
<keyword evidence="7" id="KW-0130">Cell adhesion</keyword>
<dbReference type="GO" id="GO:0009897">
    <property type="term" value="C:external side of plasma membrane"/>
    <property type="evidence" value="ECO:0007669"/>
    <property type="project" value="Ensembl"/>
</dbReference>
<evidence type="ECO:0000256" key="14">
    <source>
        <dbReference type="SAM" id="MobiDB-lite"/>
    </source>
</evidence>
<evidence type="ECO:0000256" key="4">
    <source>
        <dbReference type="ARBA" id="ARBA00022692"/>
    </source>
</evidence>
<feature type="compositionally biased region" description="Low complexity" evidence="14">
    <location>
        <begin position="271"/>
        <end position="282"/>
    </location>
</feature>
<dbReference type="EMBL" id="ABDC03003062">
    <property type="status" value="NOT_ANNOTATED_CDS"/>
    <property type="molecule type" value="Genomic_DNA"/>
</dbReference>
<evidence type="ECO:0000256" key="13">
    <source>
        <dbReference type="ARBA" id="ARBA00046549"/>
    </source>
</evidence>
<proteinExistence type="predicted"/>
<evidence type="ECO:0000256" key="11">
    <source>
        <dbReference type="ARBA" id="ARBA00023180"/>
    </source>
</evidence>
<dbReference type="Ensembl" id="ENSMICT00000011902.3">
    <property type="protein sequence ID" value="ENSMICP00000010840.2"/>
    <property type="gene ID" value="ENSMICG00000011899.3"/>
</dbReference>
<dbReference type="AlphaFoldDB" id="A0A8C5XDQ5"/>
<keyword evidence="11" id="KW-0325">Glycoprotein</keyword>
<evidence type="ECO:0000256" key="16">
    <source>
        <dbReference type="SAM" id="SignalP"/>
    </source>
</evidence>
<comment type="subcellular location">
    <subcellularLocation>
        <location evidence="1">Cell membrane</location>
        <topology evidence="1">Single-pass type I membrane protein</topology>
    </subcellularLocation>
</comment>
<dbReference type="GO" id="GO:0005794">
    <property type="term" value="C:Golgi apparatus"/>
    <property type="evidence" value="ECO:0007669"/>
    <property type="project" value="Ensembl"/>
</dbReference>
<feature type="domain" description="Immunoglobulin V-set" evidence="18">
    <location>
        <begin position="30"/>
        <end position="126"/>
    </location>
</feature>
<evidence type="ECO:0000256" key="7">
    <source>
        <dbReference type="ARBA" id="ARBA00022889"/>
    </source>
</evidence>
<dbReference type="CDD" id="cd12087">
    <property type="entry name" value="TM_EGFR-like"/>
    <property type="match status" value="1"/>
</dbReference>
<feature type="transmembrane region" description="Helical" evidence="15">
    <location>
        <begin position="212"/>
        <end position="236"/>
    </location>
</feature>
<keyword evidence="10" id="KW-1015">Disulfide bond</keyword>
<reference evidence="19" key="1">
    <citation type="submission" date="2016-12" db="EMBL/GenBank/DDBJ databases">
        <title>Mouse lemur reference genome and diversity panel.</title>
        <authorList>
            <person name="Harris R."/>
            <person name="Larsen P."/>
            <person name="Liu Y."/>
            <person name="Hughes D.S."/>
            <person name="Murali S."/>
            <person name="Raveendran M."/>
            <person name="Korchina V."/>
            <person name="Wang M."/>
            <person name="Jhangiani S."/>
            <person name="Bandaranaike D."/>
            <person name="Bellair M."/>
            <person name="Blankenburg K."/>
            <person name="Chao H."/>
            <person name="Dahdouli M."/>
            <person name="Dinh H."/>
            <person name="Doddapaneni H."/>
            <person name="English A."/>
            <person name="Firestine M."/>
            <person name="Gnanaolivu R."/>
            <person name="Gross S."/>
            <person name="Hernandez B."/>
            <person name="Javaid M."/>
            <person name="Jayaseelan J."/>
            <person name="Jones J."/>
            <person name="Khan Z."/>
            <person name="Kovar C."/>
            <person name="Kurapati P."/>
            <person name="Le B."/>
            <person name="Lee S."/>
            <person name="Li M."/>
            <person name="Mathew T."/>
            <person name="Narasimhan A."/>
            <person name="Ngo D."/>
            <person name="Nguyen L."/>
            <person name="Okwuonu G."/>
            <person name="Ongeri F."/>
            <person name="Osuji N."/>
            <person name="Pu L.-L."/>
            <person name="Puazo M."/>
            <person name="Quiroz J."/>
            <person name="Raj R."/>
            <person name="Rajbhandari K."/>
            <person name="Reid J.G."/>
            <person name="Santibanez J."/>
            <person name="Sexton D."/>
            <person name="Skinner E."/>
            <person name="Vee V."/>
            <person name="Weissenberger G."/>
            <person name="Wu Y."/>
            <person name="Xin Y."/>
            <person name="Han Y."/>
            <person name="Campbell C."/>
            <person name="Brown A."/>
            <person name="Sullivan B."/>
            <person name="Shelton J."/>
            <person name="Brown S."/>
            <person name="Dudchenko O."/>
            <person name="Machol I."/>
            <person name="Durand N."/>
            <person name="Shamim M."/>
            <person name="Lieberman A."/>
            <person name="Muzny D.M."/>
            <person name="Richards S."/>
            <person name="Yoder A."/>
            <person name="Worley K.C."/>
            <person name="Rogers J."/>
            <person name="Gibbs R.A."/>
        </authorList>
    </citation>
    <scope>NUCLEOTIDE SEQUENCE [LARGE SCALE GENOMIC DNA]</scope>
</reference>
<evidence type="ECO:0000256" key="6">
    <source>
        <dbReference type="ARBA" id="ARBA00022737"/>
    </source>
</evidence>
<keyword evidence="5 16" id="KW-0732">Signal</keyword>
<keyword evidence="3" id="KW-1003">Cell membrane</keyword>
<dbReference type="GeneTree" id="ENSGT01030000234540"/>
<accession>A0A8C5XDQ5</accession>
<feature type="domain" description="Immunoglobulin C2-set" evidence="17">
    <location>
        <begin position="136"/>
        <end position="199"/>
    </location>
</feature>
<sequence length="351" mass="39567">MNLSCKIVASLLLIFNFSTKDAVLSETGNAKEVWGVLDQEINLDIPNFRMNNDIDDIHWEKGKPNKTRVARLKKDKPPFVLNEAYVVLANGTLKIKPLKKYSGGTYKVSVYNTEGRFVREETFDLKIGELVSKPEISWDCINKTLTCEVMKGTDPELKLYRNQKHFLTSIQRIIVHKWTTRPHGKFKCTAKNRFGEESSEKADICLEKGLDIYLIAGICAGGTLFLIFVALLIFYISKRKKQNRRRNNEELEIRVHRVTTEERSQKPHQVPASMPQNPAASQAPPPPSHRSQAPGHRPLPPGHRGQHQPQRRPPPSSGAQVPQHKGPPLPRPRVQPKPPRGAAGHTSPSSN</sequence>
<dbReference type="CTD" id="914"/>
<dbReference type="InterPro" id="IPR008424">
    <property type="entry name" value="Ig_C2-set"/>
</dbReference>
<evidence type="ECO:0000256" key="12">
    <source>
        <dbReference type="ARBA" id="ARBA00023319"/>
    </source>
</evidence>
<feature type="compositionally biased region" description="Pro residues" evidence="14">
    <location>
        <begin position="325"/>
        <end position="339"/>
    </location>
</feature>
<dbReference type="GO" id="GO:0030101">
    <property type="term" value="P:natural killer cell activation"/>
    <property type="evidence" value="ECO:0007669"/>
    <property type="project" value="Ensembl"/>
</dbReference>
<dbReference type="GO" id="GO:0034113">
    <property type="term" value="P:heterotypic cell-cell adhesion"/>
    <property type="evidence" value="ECO:0007669"/>
    <property type="project" value="Ensembl"/>
</dbReference>
<dbReference type="OrthoDB" id="8439544at2759"/>
<comment type="subunit">
    <text evidence="13">Interacts with CD48. Interacts with CD58 (LFA-3). Interacts with CD2AP. Interacts with PSTPIP1. Interacts with FCGR3A; this interaction modulates NK cell activation and cytotoxicity.</text>
</comment>
<name>A0A8C5XDQ5_MICMU</name>
<dbReference type="InterPro" id="IPR015632">
    <property type="entry name" value="CD2"/>
</dbReference>
<evidence type="ECO:0000256" key="8">
    <source>
        <dbReference type="ARBA" id="ARBA00022989"/>
    </source>
</evidence>
<evidence type="ECO:0000256" key="10">
    <source>
        <dbReference type="ARBA" id="ARBA00023157"/>
    </source>
</evidence>
<dbReference type="GO" id="GO:0042267">
    <property type="term" value="P:natural killer cell mediated cytotoxicity"/>
    <property type="evidence" value="ECO:0007669"/>
    <property type="project" value="Ensembl"/>
</dbReference>
<dbReference type="GO" id="GO:0005654">
    <property type="term" value="C:nucleoplasm"/>
    <property type="evidence" value="ECO:0007669"/>
    <property type="project" value="Ensembl"/>
</dbReference>
<evidence type="ECO:0000313" key="19">
    <source>
        <dbReference type="Ensembl" id="ENSMICP00000010840.2"/>
    </source>
</evidence>
<dbReference type="Pfam" id="PF07686">
    <property type="entry name" value="V-set"/>
    <property type="match status" value="1"/>
</dbReference>
<feature type="chain" id="PRO_5044150271" description="T-cell surface antigen CD2" evidence="16">
    <location>
        <begin position="23"/>
        <end position="351"/>
    </location>
</feature>
<feature type="region of interest" description="Disordered" evidence="14">
    <location>
        <begin position="256"/>
        <end position="351"/>
    </location>
</feature>
<reference evidence="19" key="2">
    <citation type="submission" date="2025-08" db="UniProtKB">
        <authorList>
            <consortium name="Ensembl"/>
        </authorList>
    </citation>
    <scope>IDENTIFICATION</scope>
</reference>
<dbReference type="PANTHER" id="PTHR12080">
    <property type="entry name" value="SIGNALING LYMPHOCYTIC ACTIVATION MOLECULE"/>
    <property type="match status" value="1"/>
</dbReference>
<evidence type="ECO:0000256" key="3">
    <source>
        <dbReference type="ARBA" id="ARBA00022475"/>
    </source>
</evidence>
<organism evidence="19 20">
    <name type="scientific">Microcebus murinus</name>
    <name type="common">Gray mouse lemur</name>
    <name type="synonym">Lemur murinus</name>
    <dbReference type="NCBI Taxonomy" id="30608"/>
    <lineage>
        <taxon>Eukaryota</taxon>
        <taxon>Metazoa</taxon>
        <taxon>Chordata</taxon>
        <taxon>Craniata</taxon>
        <taxon>Vertebrata</taxon>
        <taxon>Euteleostomi</taxon>
        <taxon>Mammalia</taxon>
        <taxon>Eutheria</taxon>
        <taxon>Euarchontoglires</taxon>
        <taxon>Primates</taxon>
        <taxon>Strepsirrhini</taxon>
        <taxon>Lemuriformes</taxon>
        <taxon>Cheirogaleidae</taxon>
        <taxon>Microcebus</taxon>
    </lineage>
</organism>
<feature type="compositionally biased region" description="Basic and acidic residues" evidence="14">
    <location>
        <begin position="256"/>
        <end position="265"/>
    </location>
</feature>
<dbReference type="RefSeq" id="XP_012617277.1">
    <property type="nucleotide sequence ID" value="XM_012761823.2"/>
</dbReference>
<dbReference type="InterPro" id="IPR036179">
    <property type="entry name" value="Ig-like_dom_sf"/>
</dbReference>
<dbReference type="GeneID" id="105869767"/>
<feature type="signal peptide" evidence="16">
    <location>
        <begin position="1"/>
        <end position="22"/>
    </location>
</feature>
<dbReference type="Proteomes" id="UP000694394">
    <property type="component" value="Chromosome 2"/>
</dbReference>
<dbReference type="InterPro" id="IPR013783">
    <property type="entry name" value="Ig-like_fold"/>
</dbReference>
<keyword evidence="12" id="KW-0393">Immunoglobulin domain</keyword>
<gene>
    <name evidence="19" type="primary">CD2</name>
</gene>
<dbReference type="InterPro" id="IPR015631">
    <property type="entry name" value="CD2/SLAM_rcpt"/>
</dbReference>
<evidence type="ECO:0000259" key="17">
    <source>
        <dbReference type="Pfam" id="PF05790"/>
    </source>
</evidence>
<dbReference type="PRINTS" id="PR01870">
    <property type="entry name" value="CD2ANTIGEN"/>
</dbReference>
<dbReference type="Pfam" id="PF05790">
    <property type="entry name" value="C2-set"/>
    <property type="match status" value="1"/>
</dbReference>
<keyword evidence="20" id="KW-1185">Reference proteome</keyword>
<evidence type="ECO:0000256" key="1">
    <source>
        <dbReference type="ARBA" id="ARBA00004251"/>
    </source>
</evidence>
<evidence type="ECO:0000256" key="9">
    <source>
        <dbReference type="ARBA" id="ARBA00023136"/>
    </source>
</evidence>
<dbReference type="GO" id="GO:0032760">
    <property type="term" value="P:positive regulation of tumor necrosis factor production"/>
    <property type="evidence" value="ECO:0007669"/>
    <property type="project" value="Ensembl"/>
</dbReference>
<evidence type="ECO:0000256" key="2">
    <source>
        <dbReference type="ARBA" id="ARBA00021368"/>
    </source>
</evidence>
<evidence type="ECO:0000313" key="20">
    <source>
        <dbReference type="Proteomes" id="UP000694394"/>
    </source>
</evidence>
<keyword evidence="4 15" id="KW-0812">Transmembrane</keyword>
<dbReference type="PANTHER" id="PTHR12080:SF54">
    <property type="entry name" value="T-CELL SURFACE ANTIGEN CD2"/>
    <property type="match status" value="1"/>
</dbReference>
<dbReference type="GO" id="GO:0005102">
    <property type="term" value="F:signaling receptor binding"/>
    <property type="evidence" value="ECO:0007669"/>
    <property type="project" value="Ensembl"/>
</dbReference>
<reference evidence="19" key="3">
    <citation type="submission" date="2025-09" db="UniProtKB">
        <authorList>
            <consortium name="Ensembl"/>
        </authorList>
    </citation>
    <scope>IDENTIFICATION</scope>
</reference>
<keyword evidence="8 15" id="KW-1133">Transmembrane helix</keyword>
<dbReference type="SUPFAM" id="SSF48726">
    <property type="entry name" value="Immunoglobulin"/>
    <property type="match status" value="2"/>
</dbReference>
<dbReference type="GO" id="GO:0032729">
    <property type="term" value="P:positive regulation of type II interferon production"/>
    <property type="evidence" value="ECO:0007669"/>
    <property type="project" value="Ensembl"/>
</dbReference>
<keyword evidence="9 15" id="KW-0472">Membrane</keyword>